<dbReference type="Proteomes" id="UP001165090">
    <property type="component" value="Unassembled WGS sequence"/>
</dbReference>
<organism evidence="1 2">
    <name type="scientific">Volvox africanus</name>
    <dbReference type="NCBI Taxonomy" id="51714"/>
    <lineage>
        <taxon>Eukaryota</taxon>
        <taxon>Viridiplantae</taxon>
        <taxon>Chlorophyta</taxon>
        <taxon>core chlorophytes</taxon>
        <taxon>Chlorophyceae</taxon>
        <taxon>CS clade</taxon>
        <taxon>Chlamydomonadales</taxon>
        <taxon>Volvocaceae</taxon>
        <taxon>Volvox</taxon>
    </lineage>
</organism>
<reference evidence="1 2" key="1">
    <citation type="journal article" date="2023" name="IScience">
        <title>Expanded male sex-determining region conserved during the evolution of homothallism in the green alga Volvox.</title>
        <authorList>
            <person name="Yamamoto K."/>
            <person name="Matsuzaki R."/>
            <person name="Mahakham W."/>
            <person name="Heman W."/>
            <person name="Sekimoto H."/>
            <person name="Kawachi M."/>
            <person name="Minakuchi Y."/>
            <person name="Toyoda A."/>
            <person name="Nozaki H."/>
        </authorList>
    </citation>
    <scope>NUCLEOTIDE SEQUENCE [LARGE SCALE GENOMIC DNA]</scope>
    <source>
        <strain evidence="1 2">NIES-4468</strain>
    </source>
</reference>
<name>A0ABQ5S1G4_9CHLO</name>
<keyword evidence="2" id="KW-1185">Reference proteome</keyword>
<dbReference type="EMBL" id="BSDZ01000016">
    <property type="protein sequence ID" value="GLI63722.1"/>
    <property type="molecule type" value="Genomic_DNA"/>
</dbReference>
<proteinExistence type="predicted"/>
<protein>
    <submittedName>
        <fullName evidence="1">Uncharacterized protein</fullName>
    </submittedName>
</protein>
<feature type="non-terminal residue" evidence="1">
    <location>
        <position position="1"/>
    </location>
</feature>
<accession>A0ABQ5S1G4</accession>
<gene>
    <name evidence="1" type="ORF">VaNZ11_006782</name>
</gene>
<evidence type="ECO:0000313" key="2">
    <source>
        <dbReference type="Proteomes" id="UP001165090"/>
    </source>
</evidence>
<comment type="caution">
    <text evidence="1">The sequence shown here is derived from an EMBL/GenBank/DDBJ whole genome shotgun (WGS) entry which is preliminary data.</text>
</comment>
<evidence type="ECO:0000313" key="1">
    <source>
        <dbReference type="EMBL" id="GLI63722.1"/>
    </source>
</evidence>
<sequence length="163" mass="17904">TRGSHHRHSSRTEVVAMPTLQAMIRKVSRGVSQMLFAITVVSQDISLKRLADQQQNYGRGGGTLQRREPTKMAYAVGSESRSDAWHPDTASEWHITYDVSELEDVRAVQPEEKFTVVGYDGSRHQPTHVGRYTMLLVHVASGGAGQAGVQTVSRGPSPVHQEG</sequence>